<proteinExistence type="predicted"/>
<gene>
    <name evidence="4" type="ORF">SAMN02745110_01979</name>
</gene>
<dbReference type="RefSeq" id="WP_078787789.1">
    <property type="nucleotide sequence ID" value="NZ_FMTO01000011.1"/>
</dbReference>
<dbReference type="Pfam" id="PF10531">
    <property type="entry name" value="SLBB"/>
    <property type="match status" value="1"/>
</dbReference>
<feature type="domain" description="Helix-hairpin-helix DNA-binding motif class 1" evidence="3">
    <location>
        <begin position="201"/>
        <end position="220"/>
    </location>
</feature>
<sequence length="223" mass="24742">MKKIRIVTVILLLTVFLYGCSNTSLKVDDTSKTDTESQLTEDKDDSTLTTGYDLTEETTEDHSKIGTVRVYVCGAVRNEGVYILPEGSIVNDALDAAGGYDENALHGYINLAAGLEDGMRIYFPEEDDSLKTNLSKEIMTGFSNEGKDTPNERNFTEESNMKVNINTADKNLLMTLPGIGESRAEDIISYRDDNGGFKSIEEIKNIKGIKDNIFEKIKDMIII</sequence>
<dbReference type="InterPro" id="IPR051675">
    <property type="entry name" value="Endo/Exo/Phosphatase_dom_1"/>
</dbReference>
<dbReference type="Pfam" id="PF12836">
    <property type="entry name" value="HHH_3"/>
    <property type="match status" value="1"/>
</dbReference>
<dbReference type="Proteomes" id="UP000189857">
    <property type="component" value="Unassembled WGS sequence"/>
</dbReference>
<evidence type="ECO:0000256" key="2">
    <source>
        <dbReference type="SAM" id="SignalP"/>
    </source>
</evidence>
<keyword evidence="2" id="KW-0732">Signal</keyword>
<dbReference type="GO" id="GO:0015628">
    <property type="term" value="P:protein secretion by the type II secretion system"/>
    <property type="evidence" value="ECO:0007669"/>
    <property type="project" value="TreeGrafter"/>
</dbReference>
<dbReference type="GO" id="GO:0003677">
    <property type="term" value="F:DNA binding"/>
    <property type="evidence" value="ECO:0007669"/>
    <property type="project" value="InterPro"/>
</dbReference>
<dbReference type="Gene3D" id="1.10.150.310">
    <property type="entry name" value="Tex RuvX-like domain-like"/>
    <property type="match status" value="1"/>
</dbReference>
<name>A0A1T4PGJ1_9FIRM</name>
<feature type="domain" description="Helix-hairpin-helix DNA-binding motif class 1" evidence="3">
    <location>
        <begin position="171"/>
        <end position="190"/>
    </location>
</feature>
<dbReference type="PANTHER" id="PTHR21180:SF32">
    <property type="entry name" value="ENDONUCLEASE_EXONUCLEASE_PHOSPHATASE FAMILY DOMAIN-CONTAINING PROTEIN 1"/>
    <property type="match status" value="1"/>
</dbReference>
<organism evidence="4 5">
    <name type="scientific">Eubacterium ruminantium</name>
    <dbReference type="NCBI Taxonomy" id="42322"/>
    <lineage>
        <taxon>Bacteria</taxon>
        <taxon>Bacillati</taxon>
        <taxon>Bacillota</taxon>
        <taxon>Clostridia</taxon>
        <taxon>Eubacteriales</taxon>
        <taxon>Eubacteriaceae</taxon>
        <taxon>Eubacterium</taxon>
    </lineage>
</organism>
<dbReference type="SMART" id="SM00278">
    <property type="entry name" value="HhH1"/>
    <property type="match status" value="2"/>
</dbReference>
<dbReference type="EMBL" id="FUXA01000012">
    <property type="protein sequence ID" value="SJZ90670.1"/>
    <property type="molecule type" value="Genomic_DNA"/>
</dbReference>
<dbReference type="InterPro" id="IPR003583">
    <property type="entry name" value="Hlx-hairpin-Hlx_DNA-bd_motif"/>
</dbReference>
<feature type="chain" id="PRO_5010542976" evidence="2">
    <location>
        <begin position="27"/>
        <end position="223"/>
    </location>
</feature>
<feature type="signal peptide" evidence="2">
    <location>
        <begin position="1"/>
        <end position="26"/>
    </location>
</feature>
<dbReference type="PROSITE" id="PS51257">
    <property type="entry name" value="PROKAR_LIPOPROTEIN"/>
    <property type="match status" value="1"/>
</dbReference>
<dbReference type="NCBIfam" id="TIGR00426">
    <property type="entry name" value="competence protein ComEA helix-hairpin-helix repeat region"/>
    <property type="match status" value="1"/>
</dbReference>
<feature type="region of interest" description="Disordered" evidence="1">
    <location>
        <begin position="28"/>
        <end position="48"/>
    </location>
</feature>
<dbReference type="InterPro" id="IPR010994">
    <property type="entry name" value="RuvA_2-like"/>
</dbReference>
<reference evidence="4 5" key="1">
    <citation type="submission" date="2017-02" db="EMBL/GenBank/DDBJ databases">
        <authorList>
            <person name="Peterson S.W."/>
        </authorList>
    </citation>
    <scope>NUCLEOTIDE SEQUENCE [LARGE SCALE GENOMIC DNA]</scope>
    <source>
        <strain evidence="4 5">ATCC 17233</strain>
    </source>
</reference>
<evidence type="ECO:0000256" key="1">
    <source>
        <dbReference type="SAM" id="MobiDB-lite"/>
    </source>
</evidence>
<dbReference type="Gene3D" id="3.10.560.10">
    <property type="entry name" value="Outer membrane lipoprotein wza domain like"/>
    <property type="match status" value="1"/>
</dbReference>
<evidence type="ECO:0000313" key="4">
    <source>
        <dbReference type="EMBL" id="SJZ90670.1"/>
    </source>
</evidence>
<dbReference type="PANTHER" id="PTHR21180">
    <property type="entry name" value="ENDONUCLEASE/EXONUCLEASE/PHOSPHATASE FAMILY DOMAIN-CONTAINING PROTEIN 1"/>
    <property type="match status" value="1"/>
</dbReference>
<dbReference type="InterPro" id="IPR004509">
    <property type="entry name" value="Competence_ComEA_HhH"/>
</dbReference>
<dbReference type="GO" id="GO:0006281">
    <property type="term" value="P:DNA repair"/>
    <property type="evidence" value="ECO:0007669"/>
    <property type="project" value="InterPro"/>
</dbReference>
<evidence type="ECO:0000313" key="5">
    <source>
        <dbReference type="Proteomes" id="UP000189857"/>
    </source>
</evidence>
<dbReference type="AlphaFoldDB" id="A0A1T4PGJ1"/>
<evidence type="ECO:0000259" key="3">
    <source>
        <dbReference type="SMART" id="SM00278"/>
    </source>
</evidence>
<keyword evidence="5" id="KW-1185">Reference proteome</keyword>
<dbReference type="GO" id="GO:0015627">
    <property type="term" value="C:type II protein secretion system complex"/>
    <property type="evidence" value="ECO:0007669"/>
    <property type="project" value="TreeGrafter"/>
</dbReference>
<protein>
    <submittedName>
        <fullName evidence="4">Competence protein ComEA</fullName>
    </submittedName>
</protein>
<dbReference type="SUPFAM" id="SSF47781">
    <property type="entry name" value="RuvA domain 2-like"/>
    <property type="match status" value="1"/>
</dbReference>
<dbReference type="InterPro" id="IPR019554">
    <property type="entry name" value="Soluble_ligand-bd"/>
</dbReference>
<accession>A0A1T4PGJ1</accession>
<dbReference type="OrthoDB" id="9790239at2"/>